<accession>A0A897N505</accession>
<dbReference type="SUPFAM" id="SSF111038">
    <property type="entry name" value="YjbQ-like"/>
    <property type="match status" value="1"/>
</dbReference>
<protein>
    <recommendedName>
        <fullName evidence="4">YjbQ family protein</fullName>
    </recommendedName>
</protein>
<dbReference type="PROSITE" id="PS01314">
    <property type="entry name" value="UPF0047"/>
    <property type="match status" value="1"/>
</dbReference>
<dbReference type="Gene3D" id="2.60.120.460">
    <property type="entry name" value="YjbQ-like"/>
    <property type="match status" value="1"/>
</dbReference>
<proteinExistence type="inferred from homology"/>
<dbReference type="PANTHER" id="PTHR30615">
    <property type="entry name" value="UNCHARACTERIZED PROTEIN YJBQ-RELATED"/>
    <property type="match status" value="1"/>
</dbReference>
<organism evidence="2 3">
    <name type="scientific">Halapricum desulfuricans</name>
    <dbReference type="NCBI Taxonomy" id="2841257"/>
    <lineage>
        <taxon>Archaea</taxon>
        <taxon>Methanobacteriati</taxon>
        <taxon>Methanobacteriota</taxon>
        <taxon>Stenosarchaea group</taxon>
        <taxon>Halobacteria</taxon>
        <taxon>Halobacteriales</taxon>
        <taxon>Haloarculaceae</taxon>
        <taxon>Halapricum</taxon>
    </lineage>
</organism>
<evidence type="ECO:0008006" key="4">
    <source>
        <dbReference type="Google" id="ProtNLM"/>
    </source>
</evidence>
<dbReference type="GeneID" id="68855230"/>
<dbReference type="NCBIfam" id="TIGR00149">
    <property type="entry name" value="TIGR00149_YjbQ"/>
    <property type="match status" value="1"/>
</dbReference>
<dbReference type="EMBL" id="CP064787">
    <property type="protein sequence ID" value="QSG05975.1"/>
    <property type="molecule type" value="Genomic_DNA"/>
</dbReference>
<dbReference type="AlphaFoldDB" id="A0A897N505"/>
<evidence type="ECO:0000256" key="1">
    <source>
        <dbReference type="ARBA" id="ARBA00005534"/>
    </source>
</evidence>
<dbReference type="PIRSF" id="PIRSF004681">
    <property type="entry name" value="UCP004681"/>
    <property type="match status" value="1"/>
</dbReference>
<reference evidence="2" key="1">
    <citation type="submission" date="2020-11" db="EMBL/GenBank/DDBJ databases">
        <title>Carbohydrate-dependent, anaerobic sulfur respiration: A novel catabolism in halophilic archaea.</title>
        <authorList>
            <person name="Sorokin D.Y."/>
            <person name="Messina E."/>
            <person name="Smedile F."/>
            <person name="La Cono V."/>
            <person name="Hallsworth J.E."/>
            <person name="Yakimov M.M."/>
        </authorList>
    </citation>
    <scope>NUCLEOTIDE SEQUENCE</scope>
    <source>
        <strain evidence="2">HSR12-1</strain>
    </source>
</reference>
<evidence type="ECO:0000313" key="3">
    <source>
        <dbReference type="Proteomes" id="UP000663525"/>
    </source>
</evidence>
<name>A0A897N505_9EURY</name>
<dbReference type="Proteomes" id="UP000663525">
    <property type="component" value="Chromosome"/>
</dbReference>
<dbReference type="RefSeq" id="WP_229112321.1">
    <property type="nucleotide sequence ID" value="NZ_CP064787.1"/>
</dbReference>
<evidence type="ECO:0000313" key="2">
    <source>
        <dbReference type="EMBL" id="QSG05975.1"/>
    </source>
</evidence>
<dbReference type="InterPro" id="IPR035917">
    <property type="entry name" value="YjbQ-like_sf"/>
</dbReference>
<gene>
    <name evidence="2" type="ORF">HSR121_1638</name>
</gene>
<dbReference type="InterPro" id="IPR001602">
    <property type="entry name" value="UPF0047_YjbQ-like"/>
</dbReference>
<sequence>MATISIETTDRTDVLDVTEEVTRALPDDAEGIATVFVRHTTAGVTVNEAESRLLGDLADALEGLVPDAGWAHDEIDDNADGHVRAALIGPSTSVPVSDGRPALGTWQSILLVECDGPRTRTLQVEVAGT</sequence>
<dbReference type="Pfam" id="PF01894">
    <property type="entry name" value="YjbQ"/>
    <property type="match status" value="1"/>
</dbReference>
<dbReference type="PANTHER" id="PTHR30615:SF8">
    <property type="entry name" value="UPF0047 PROTEIN C4A8.02C"/>
    <property type="match status" value="1"/>
</dbReference>
<comment type="similarity">
    <text evidence="1">Belongs to the UPF0047 family.</text>
</comment>